<reference evidence="1" key="1">
    <citation type="submission" date="2019-07" db="EMBL/GenBank/DDBJ databases">
        <title>Toxilogical consequences of a new and cryptic species of cyanobacteria (Komarekiella delphini-convector) recovered from the epidermis of a bottlenose dolphin and 1500 ft. in the air.</title>
        <authorList>
            <person name="Brown A.O."/>
            <person name="Dvorak P."/>
            <person name="Villanueva C.D."/>
            <person name="Foss A.J."/>
            <person name="Garvey A.D."/>
            <person name="Gibson Q.A."/>
            <person name="Johansen J.R."/>
            <person name="Casamatta D.A."/>
        </authorList>
    </citation>
    <scope>NUCLEOTIDE SEQUENCE</scope>
    <source>
        <strain evidence="1">SJRDD-AB1</strain>
    </source>
</reference>
<accession>A0AA40VUX4</accession>
<dbReference type="AlphaFoldDB" id="A0AA40VUX4"/>
<name>A0AA40VUX4_9NOST</name>
<gene>
    <name evidence="1" type="ORF">FNW02_34110</name>
</gene>
<comment type="caution">
    <text evidence="1">The sequence shown here is derived from an EMBL/GenBank/DDBJ whole genome shotgun (WGS) entry which is preliminary data.</text>
</comment>
<proteinExistence type="predicted"/>
<protein>
    <submittedName>
        <fullName evidence="1">Uncharacterized protein</fullName>
    </submittedName>
</protein>
<sequence length="80" mass="9749">MLYYVCDLYKNNNWNLLAEEVAARKFNTEQEAKQWFRNKCSDNIEFSGFHQTERYVTNWVFYQGEEIGEITQRPSFKENH</sequence>
<organism evidence="1 2">
    <name type="scientific">Komarekiella delphini-convector SJRDD-AB1</name>
    <dbReference type="NCBI Taxonomy" id="2593771"/>
    <lineage>
        <taxon>Bacteria</taxon>
        <taxon>Bacillati</taxon>
        <taxon>Cyanobacteriota</taxon>
        <taxon>Cyanophyceae</taxon>
        <taxon>Nostocales</taxon>
        <taxon>Nostocaceae</taxon>
        <taxon>Komarekiella</taxon>
        <taxon>Komarekiella delphini-convector</taxon>
    </lineage>
</organism>
<evidence type="ECO:0000313" key="1">
    <source>
        <dbReference type="EMBL" id="MBD6620669.1"/>
    </source>
</evidence>
<keyword evidence="2" id="KW-1185">Reference proteome</keyword>
<dbReference type="Proteomes" id="UP001165986">
    <property type="component" value="Unassembled WGS sequence"/>
</dbReference>
<evidence type="ECO:0000313" key="2">
    <source>
        <dbReference type="Proteomes" id="UP001165986"/>
    </source>
</evidence>
<dbReference type="EMBL" id="VJXY01000077">
    <property type="protein sequence ID" value="MBD6620669.1"/>
    <property type="molecule type" value="Genomic_DNA"/>
</dbReference>
<dbReference type="RefSeq" id="WP_191761985.1">
    <property type="nucleotide sequence ID" value="NZ_VJXY01000077.1"/>
</dbReference>